<dbReference type="GO" id="GO:0030527">
    <property type="term" value="F:structural constituent of chromatin"/>
    <property type="evidence" value="ECO:0007669"/>
    <property type="project" value="InterPro"/>
</dbReference>
<keyword evidence="5" id="KW-1185">Reference proteome</keyword>
<feature type="domain" description="Core Histone H2A/H2B/H3" evidence="3">
    <location>
        <begin position="49"/>
        <end position="103"/>
    </location>
</feature>
<dbReference type="EnsemblMetazoa" id="CLYHEMT018380.1">
    <property type="protein sequence ID" value="CLYHEMP018380.1"/>
    <property type="gene ID" value="CLYHEMG018380"/>
</dbReference>
<reference evidence="4" key="1">
    <citation type="submission" date="2021-01" db="UniProtKB">
        <authorList>
            <consortium name="EnsemblMetazoa"/>
        </authorList>
    </citation>
    <scope>IDENTIFICATION</scope>
</reference>
<dbReference type="Proteomes" id="UP000594262">
    <property type="component" value="Unplaced"/>
</dbReference>
<proteinExistence type="inferred from homology"/>
<organism evidence="4 5">
    <name type="scientific">Clytia hemisphaerica</name>
    <dbReference type="NCBI Taxonomy" id="252671"/>
    <lineage>
        <taxon>Eukaryota</taxon>
        <taxon>Metazoa</taxon>
        <taxon>Cnidaria</taxon>
        <taxon>Hydrozoa</taxon>
        <taxon>Hydroidolina</taxon>
        <taxon>Leptothecata</taxon>
        <taxon>Obeliida</taxon>
        <taxon>Clytiidae</taxon>
        <taxon>Clytia</taxon>
    </lineage>
</organism>
<feature type="region of interest" description="Disordered" evidence="2">
    <location>
        <begin position="31"/>
        <end position="56"/>
    </location>
</feature>
<evidence type="ECO:0000256" key="2">
    <source>
        <dbReference type="SAM" id="MobiDB-lite"/>
    </source>
</evidence>
<evidence type="ECO:0000256" key="1">
    <source>
        <dbReference type="ARBA" id="ARBA00010343"/>
    </source>
</evidence>
<dbReference type="InterPro" id="IPR009072">
    <property type="entry name" value="Histone-fold"/>
</dbReference>
<dbReference type="PANTHER" id="PTHR45810">
    <property type="entry name" value="HISTONE H3.2"/>
    <property type="match status" value="1"/>
</dbReference>
<dbReference type="InterPro" id="IPR007125">
    <property type="entry name" value="H2A/H2B/H3"/>
</dbReference>
<accession>A0A7M5X5M7</accession>
<dbReference type="GO" id="GO:0046982">
    <property type="term" value="F:protein heterodimerization activity"/>
    <property type="evidence" value="ECO:0007669"/>
    <property type="project" value="InterPro"/>
</dbReference>
<dbReference type="OrthoDB" id="420022at2759"/>
<dbReference type="Pfam" id="PF00125">
    <property type="entry name" value="Histone"/>
    <property type="match status" value="1"/>
</dbReference>
<comment type="similarity">
    <text evidence="1">Belongs to the histone H3 family.</text>
</comment>
<dbReference type="GO" id="GO:0000786">
    <property type="term" value="C:nucleosome"/>
    <property type="evidence" value="ECO:0007669"/>
    <property type="project" value="InterPro"/>
</dbReference>
<dbReference type="AlphaFoldDB" id="A0A7M5X5M7"/>
<sequence>ISNYNKLINKYGPYQTCTKTPFATLLKSTNKTKQKYEKSKKSSRKRKNKEKKSAGAEHLRIQTIALEALQEATEDFIVRYFQDSNFCALHAGRVTLMVKDMKLLNILKFEP</sequence>
<dbReference type="SMART" id="SM00428">
    <property type="entry name" value="H3"/>
    <property type="match status" value="1"/>
</dbReference>
<dbReference type="SUPFAM" id="SSF47113">
    <property type="entry name" value="Histone-fold"/>
    <property type="match status" value="1"/>
</dbReference>
<protein>
    <recommendedName>
        <fullName evidence="3">Core Histone H2A/H2B/H3 domain-containing protein</fullName>
    </recommendedName>
</protein>
<evidence type="ECO:0000259" key="3">
    <source>
        <dbReference type="Pfam" id="PF00125"/>
    </source>
</evidence>
<dbReference type="InterPro" id="IPR000164">
    <property type="entry name" value="Histone_H3/CENP-A"/>
</dbReference>
<dbReference type="PANTHER" id="PTHR45810:SF1">
    <property type="entry name" value="HISTONE H3-LIKE CENTROMERIC PROTEIN A"/>
    <property type="match status" value="1"/>
</dbReference>
<evidence type="ECO:0000313" key="5">
    <source>
        <dbReference type="Proteomes" id="UP000594262"/>
    </source>
</evidence>
<dbReference type="Gene3D" id="1.10.20.10">
    <property type="entry name" value="Histone, subunit A"/>
    <property type="match status" value="1"/>
</dbReference>
<dbReference type="GO" id="GO:0003677">
    <property type="term" value="F:DNA binding"/>
    <property type="evidence" value="ECO:0007669"/>
    <property type="project" value="InterPro"/>
</dbReference>
<feature type="compositionally biased region" description="Basic residues" evidence="2">
    <location>
        <begin position="41"/>
        <end position="50"/>
    </location>
</feature>
<evidence type="ECO:0000313" key="4">
    <source>
        <dbReference type="EnsemblMetazoa" id="CLYHEMP018380.1"/>
    </source>
</evidence>
<name>A0A7M5X5M7_9CNID</name>